<dbReference type="OrthoDB" id="9800962at2"/>
<evidence type="ECO:0000313" key="5">
    <source>
        <dbReference type="Proteomes" id="UP000093199"/>
    </source>
</evidence>
<evidence type="ECO:0000259" key="3">
    <source>
        <dbReference type="PROSITE" id="PS51186"/>
    </source>
</evidence>
<dbReference type="STRING" id="33978.A6M13_02020"/>
<dbReference type="PANTHER" id="PTHR10908">
    <property type="entry name" value="SEROTONIN N-ACETYLTRANSFERASE"/>
    <property type="match status" value="1"/>
</dbReference>
<dbReference type="Gene3D" id="3.40.630.30">
    <property type="match status" value="1"/>
</dbReference>
<protein>
    <submittedName>
        <fullName evidence="4">GNAT family acetyltransferase</fullName>
    </submittedName>
</protein>
<feature type="domain" description="N-acetyltransferase" evidence="3">
    <location>
        <begin position="1"/>
        <end position="160"/>
    </location>
</feature>
<evidence type="ECO:0000256" key="2">
    <source>
        <dbReference type="ARBA" id="ARBA00023315"/>
    </source>
</evidence>
<dbReference type="SUPFAM" id="SSF55729">
    <property type="entry name" value="Acyl-CoA N-acyltransferases (Nat)"/>
    <property type="match status" value="1"/>
</dbReference>
<dbReference type="EMBL" id="MASJ01000001">
    <property type="protein sequence ID" value="OCS88644.1"/>
    <property type="molecule type" value="Genomic_DNA"/>
</dbReference>
<comment type="caution">
    <text evidence="4">The sequence shown here is derived from an EMBL/GenBank/DDBJ whole genome shotgun (WGS) entry which is preliminary data.</text>
</comment>
<dbReference type="InterPro" id="IPR016181">
    <property type="entry name" value="Acyl_CoA_acyltransferase"/>
</dbReference>
<dbReference type="InterPro" id="IPR051635">
    <property type="entry name" value="SNAT-like"/>
</dbReference>
<keyword evidence="1 4" id="KW-0808">Transferase</keyword>
<keyword evidence="2" id="KW-0012">Acyltransferase</keyword>
<sequence>MNIRHVTETDLEALVVIEQASFTPEEAATKEAFQERIQLISDSFFVAELAGEVVGLINGPVVSERYISDDLFTHIQPNRARGGHQTVLGVAVHPHYRKQGIGARLLYELEQQAKAQERETVTLTCQAFLVPFYERLGYQNEGQSSSSHAGITWFNLVKPL</sequence>
<dbReference type="CDD" id="cd04301">
    <property type="entry name" value="NAT_SF"/>
    <property type="match status" value="1"/>
</dbReference>
<accession>A0A1C0YNA6</accession>
<keyword evidence="5" id="KW-1185">Reference proteome</keyword>
<dbReference type="GO" id="GO:0008080">
    <property type="term" value="F:N-acetyltransferase activity"/>
    <property type="evidence" value="ECO:0007669"/>
    <property type="project" value="UniProtKB-ARBA"/>
</dbReference>
<dbReference type="RefSeq" id="WP_066542440.1">
    <property type="nucleotide sequence ID" value="NZ_MASJ01000001.1"/>
</dbReference>
<evidence type="ECO:0000313" key="4">
    <source>
        <dbReference type="EMBL" id="OCS88644.1"/>
    </source>
</evidence>
<name>A0A1C0YNA6_9BACL</name>
<reference evidence="4 5" key="1">
    <citation type="submission" date="2016-07" db="EMBL/GenBank/DDBJ databases">
        <title>Caryophanon tenue genome sequencing.</title>
        <authorList>
            <person name="Verma A."/>
            <person name="Pal Y."/>
            <person name="Krishnamurthi S."/>
        </authorList>
    </citation>
    <scope>NUCLEOTIDE SEQUENCE [LARGE SCALE GENOMIC DNA]</scope>
    <source>
        <strain evidence="4 5">DSM 14152</strain>
    </source>
</reference>
<dbReference type="AlphaFoldDB" id="A0A1C0YNA6"/>
<organism evidence="4 5">
    <name type="scientific">Caryophanon tenue</name>
    <dbReference type="NCBI Taxonomy" id="33978"/>
    <lineage>
        <taxon>Bacteria</taxon>
        <taxon>Bacillati</taxon>
        <taxon>Bacillota</taxon>
        <taxon>Bacilli</taxon>
        <taxon>Bacillales</taxon>
        <taxon>Caryophanaceae</taxon>
        <taxon>Caryophanon</taxon>
    </lineage>
</organism>
<evidence type="ECO:0000256" key="1">
    <source>
        <dbReference type="ARBA" id="ARBA00022679"/>
    </source>
</evidence>
<dbReference type="Pfam" id="PF13673">
    <property type="entry name" value="Acetyltransf_10"/>
    <property type="match status" value="1"/>
</dbReference>
<dbReference type="InterPro" id="IPR000182">
    <property type="entry name" value="GNAT_dom"/>
</dbReference>
<proteinExistence type="predicted"/>
<gene>
    <name evidence="4" type="ORF">A6M13_02020</name>
</gene>
<dbReference type="PANTHER" id="PTHR10908:SF0">
    <property type="entry name" value="SEROTONIN N-ACETYLTRANSFERASE"/>
    <property type="match status" value="1"/>
</dbReference>
<dbReference type="PROSITE" id="PS51186">
    <property type="entry name" value="GNAT"/>
    <property type="match status" value="1"/>
</dbReference>
<dbReference type="Proteomes" id="UP000093199">
    <property type="component" value="Unassembled WGS sequence"/>
</dbReference>